<dbReference type="Proteomes" id="UP000623467">
    <property type="component" value="Unassembled WGS sequence"/>
</dbReference>
<organism evidence="1 2">
    <name type="scientific">Mycena sanguinolenta</name>
    <dbReference type="NCBI Taxonomy" id="230812"/>
    <lineage>
        <taxon>Eukaryota</taxon>
        <taxon>Fungi</taxon>
        <taxon>Dikarya</taxon>
        <taxon>Basidiomycota</taxon>
        <taxon>Agaricomycotina</taxon>
        <taxon>Agaricomycetes</taxon>
        <taxon>Agaricomycetidae</taxon>
        <taxon>Agaricales</taxon>
        <taxon>Marasmiineae</taxon>
        <taxon>Mycenaceae</taxon>
        <taxon>Mycena</taxon>
    </lineage>
</organism>
<dbReference type="EMBL" id="JACAZH010000021">
    <property type="protein sequence ID" value="KAF7344564.1"/>
    <property type="molecule type" value="Genomic_DNA"/>
</dbReference>
<evidence type="ECO:0000313" key="2">
    <source>
        <dbReference type="Proteomes" id="UP000623467"/>
    </source>
</evidence>
<protein>
    <submittedName>
        <fullName evidence="1">Uncharacterized protein</fullName>
    </submittedName>
</protein>
<name>A0A8H6XPV4_9AGAR</name>
<gene>
    <name evidence="1" type="ORF">MSAN_01938400</name>
</gene>
<comment type="caution">
    <text evidence="1">The sequence shown here is derived from an EMBL/GenBank/DDBJ whole genome shotgun (WGS) entry which is preliminary data.</text>
</comment>
<evidence type="ECO:0000313" key="1">
    <source>
        <dbReference type="EMBL" id="KAF7344564.1"/>
    </source>
</evidence>
<accession>A0A8H6XPV4</accession>
<keyword evidence="2" id="KW-1185">Reference proteome</keyword>
<sequence length="83" mass="9086">MLCKCASIAEQDGMEDAREAGKFIVMARTCLDTTNMILSRLSTSQKAFEASSVCSSNNQMLLDSRMLESSALPNFGIFLLPLM</sequence>
<proteinExistence type="predicted"/>
<dbReference type="OrthoDB" id="29013at2759"/>
<reference evidence="1" key="1">
    <citation type="submission" date="2020-05" db="EMBL/GenBank/DDBJ databases">
        <title>Mycena genomes resolve the evolution of fungal bioluminescence.</title>
        <authorList>
            <person name="Tsai I.J."/>
        </authorList>
    </citation>
    <scope>NUCLEOTIDE SEQUENCE</scope>
    <source>
        <strain evidence="1">160909Yilan</strain>
    </source>
</reference>
<dbReference type="AlphaFoldDB" id="A0A8H6XPV4"/>